<feature type="domain" description="Cyclic nucleotide-binding" evidence="1">
    <location>
        <begin position="9"/>
        <end position="125"/>
    </location>
</feature>
<dbReference type="EMBL" id="FWEV01000026">
    <property type="protein sequence ID" value="SLM27966.1"/>
    <property type="molecule type" value="Genomic_DNA"/>
</dbReference>
<evidence type="ECO:0000313" key="3">
    <source>
        <dbReference type="Proteomes" id="UP000191931"/>
    </source>
</evidence>
<dbReference type="CDD" id="cd00038">
    <property type="entry name" value="CAP_ED"/>
    <property type="match status" value="1"/>
</dbReference>
<dbReference type="STRING" id="1246637.MTBBW1_1210006"/>
<proteinExistence type="predicted"/>
<dbReference type="GO" id="GO:0003700">
    <property type="term" value="F:DNA-binding transcription factor activity"/>
    <property type="evidence" value="ECO:0007669"/>
    <property type="project" value="TreeGrafter"/>
</dbReference>
<keyword evidence="2" id="KW-0808">Transferase</keyword>
<dbReference type="GO" id="GO:0005829">
    <property type="term" value="C:cytosol"/>
    <property type="evidence" value="ECO:0007669"/>
    <property type="project" value="TreeGrafter"/>
</dbReference>
<reference evidence="2 3" key="1">
    <citation type="submission" date="2017-03" db="EMBL/GenBank/DDBJ databases">
        <authorList>
            <person name="Afonso C.L."/>
            <person name="Miller P.J."/>
            <person name="Scott M.A."/>
            <person name="Spackman E."/>
            <person name="Goraichik I."/>
            <person name="Dimitrov K.M."/>
            <person name="Suarez D.L."/>
            <person name="Swayne D.E."/>
        </authorList>
    </citation>
    <scope>NUCLEOTIDE SEQUENCE [LARGE SCALE GENOMIC DNA]</scope>
    <source>
        <strain evidence="2">PRJEB14757</strain>
    </source>
</reference>
<keyword evidence="2" id="KW-0418">Kinase</keyword>
<dbReference type="SMART" id="SM00100">
    <property type="entry name" value="cNMP"/>
    <property type="match status" value="1"/>
</dbReference>
<dbReference type="Gene3D" id="2.60.120.10">
    <property type="entry name" value="Jelly Rolls"/>
    <property type="match status" value="1"/>
</dbReference>
<protein>
    <submittedName>
        <fullName evidence="2">Putative cAMP-dependent protein kinase, regulatory subunit</fullName>
    </submittedName>
</protein>
<dbReference type="InterPro" id="IPR014710">
    <property type="entry name" value="RmlC-like_jellyroll"/>
</dbReference>
<dbReference type="InterPro" id="IPR018490">
    <property type="entry name" value="cNMP-bd_dom_sf"/>
</dbReference>
<dbReference type="AlphaFoldDB" id="A0A1W1H6A1"/>
<evidence type="ECO:0000259" key="1">
    <source>
        <dbReference type="PROSITE" id="PS50042"/>
    </source>
</evidence>
<name>A0A1W1H6A1_9BACT</name>
<keyword evidence="3" id="KW-1185">Reference proteome</keyword>
<dbReference type="InterPro" id="IPR000595">
    <property type="entry name" value="cNMP-bd_dom"/>
</dbReference>
<evidence type="ECO:0000313" key="2">
    <source>
        <dbReference type="EMBL" id="SLM27966.1"/>
    </source>
</evidence>
<dbReference type="PANTHER" id="PTHR24567:SF26">
    <property type="entry name" value="REGULATORY PROTEIN YEIL"/>
    <property type="match status" value="1"/>
</dbReference>
<dbReference type="InterPro" id="IPR050397">
    <property type="entry name" value="Env_Response_Regulators"/>
</dbReference>
<dbReference type="PROSITE" id="PS50042">
    <property type="entry name" value="CNMP_BINDING_3"/>
    <property type="match status" value="1"/>
</dbReference>
<dbReference type="PANTHER" id="PTHR24567">
    <property type="entry name" value="CRP FAMILY TRANSCRIPTIONAL REGULATORY PROTEIN"/>
    <property type="match status" value="1"/>
</dbReference>
<organism evidence="2 3">
    <name type="scientific">Desulfamplus magnetovallimortis</name>
    <dbReference type="NCBI Taxonomy" id="1246637"/>
    <lineage>
        <taxon>Bacteria</taxon>
        <taxon>Pseudomonadati</taxon>
        <taxon>Thermodesulfobacteriota</taxon>
        <taxon>Desulfobacteria</taxon>
        <taxon>Desulfobacterales</taxon>
        <taxon>Desulfobacteraceae</taxon>
        <taxon>Desulfamplus</taxon>
    </lineage>
</organism>
<dbReference type="GO" id="GO:0016301">
    <property type="term" value="F:kinase activity"/>
    <property type="evidence" value="ECO:0007669"/>
    <property type="project" value="UniProtKB-KW"/>
</dbReference>
<dbReference type="Proteomes" id="UP000191931">
    <property type="component" value="Unassembled WGS sequence"/>
</dbReference>
<sequence length="145" mass="16060">MDILRQCILFQNSSDSDIKNIATMMNPCHVQEGESLALKGNKATSFFILVSGMMLLELDGGKSIVMAKPGDFAGLDILSSKGTYCSSLTALKNGEVLTIKRGDFLDLIQEDSSNAEQIMQSWSEHISNELPFLEVPEDDENQYQY</sequence>
<gene>
    <name evidence="2" type="ORF">MTBBW1_1210006</name>
</gene>
<dbReference type="SUPFAM" id="SSF51206">
    <property type="entry name" value="cAMP-binding domain-like"/>
    <property type="match status" value="1"/>
</dbReference>
<dbReference type="Pfam" id="PF00027">
    <property type="entry name" value="cNMP_binding"/>
    <property type="match status" value="1"/>
</dbReference>
<accession>A0A1W1H6A1</accession>
<dbReference type="RefSeq" id="WP_186441301.1">
    <property type="nucleotide sequence ID" value="NZ_LT828546.1"/>
</dbReference>